<dbReference type="SMART" id="SM00179">
    <property type="entry name" value="EGF_CA"/>
    <property type="match status" value="8"/>
</dbReference>
<keyword evidence="2" id="KW-0479">Metal-binding</keyword>
<dbReference type="SUPFAM" id="SSF57196">
    <property type="entry name" value="EGF/Laminin"/>
    <property type="match status" value="2"/>
</dbReference>
<feature type="region of interest" description="Disordered" evidence="8">
    <location>
        <begin position="94"/>
        <end position="118"/>
    </location>
</feature>
<dbReference type="Gene3D" id="2.10.25.10">
    <property type="entry name" value="Laminin"/>
    <property type="match status" value="8"/>
</dbReference>
<feature type="domain" description="EGF-like" evidence="9">
    <location>
        <begin position="913"/>
        <end position="952"/>
    </location>
</feature>
<evidence type="ECO:0000313" key="10">
    <source>
        <dbReference type="EMBL" id="CAH3107630.1"/>
    </source>
</evidence>
<dbReference type="Pfam" id="PF12947">
    <property type="entry name" value="EGF_3"/>
    <property type="match status" value="1"/>
</dbReference>
<dbReference type="Pfam" id="PF07645">
    <property type="entry name" value="EGF_CA"/>
    <property type="match status" value="7"/>
</dbReference>
<comment type="caution">
    <text evidence="10">The sequence shown here is derived from an EMBL/GenBank/DDBJ whole genome shotgun (WGS) entry which is preliminary data.</text>
</comment>
<dbReference type="PANTHER" id="PTHR24039:SF53">
    <property type="entry name" value="EGF-LIKE DOMAIN-CONTAINING PROTEIN"/>
    <property type="match status" value="1"/>
</dbReference>
<keyword evidence="11" id="KW-1185">Reference proteome</keyword>
<dbReference type="InterPro" id="IPR006585">
    <property type="entry name" value="FTP1"/>
</dbReference>
<dbReference type="InterPro" id="IPR024731">
    <property type="entry name" value="NELL2-like_EGF"/>
</dbReference>
<dbReference type="CDD" id="cd00054">
    <property type="entry name" value="EGF_CA"/>
    <property type="match status" value="8"/>
</dbReference>
<organism evidence="10 11">
    <name type="scientific">Porites lobata</name>
    <dbReference type="NCBI Taxonomy" id="104759"/>
    <lineage>
        <taxon>Eukaryota</taxon>
        <taxon>Metazoa</taxon>
        <taxon>Cnidaria</taxon>
        <taxon>Anthozoa</taxon>
        <taxon>Hexacorallia</taxon>
        <taxon>Scleractinia</taxon>
        <taxon>Fungiina</taxon>
        <taxon>Poritidae</taxon>
        <taxon>Porites</taxon>
    </lineage>
</organism>
<keyword evidence="6" id="KW-1015">Disulfide bond</keyword>
<evidence type="ECO:0000259" key="9">
    <source>
        <dbReference type="PROSITE" id="PS50026"/>
    </source>
</evidence>
<keyword evidence="4" id="KW-0677">Repeat</keyword>
<dbReference type="Pfam" id="PF22633">
    <property type="entry name" value="F5_F8_type_C_2"/>
    <property type="match status" value="1"/>
</dbReference>
<evidence type="ECO:0000256" key="3">
    <source>
        <dbReference type="ARBA" id="ARBA00022729"/>
    </source>
</evidence>
<dbReference type="InterPro" id="IPR018097">
    <property type="entry name" value="EGF_Ca-bd_CS"/>
</dbReference>
<evidence type="ECO:0000256" key="1">
    <source>
        <dbReference type="ARBA" id="ARBA00022536"/>
    </source>
</evidence>
<comment type="caution">
    <text evidence="7">Lacks conserved residue(s) required for the propagation of feature annotation.</text>
</comment>
<dbReference type="EMBL" id="CALNXK010000020">
    <property type="protein sequence ID" value="CAH3107630.1"/>
    <property type="molecule type" value="Genomic_DNA"/>
</dbReference>
<sequence length="1252" mass="141086">RKRRSVIQTGIVGQRKFVKVKDANAERVILVMASFAKNVVLQSTSLHVTKSKIALDSGFDAWIPDFRNWIPVFIKLPVNMINVAKNRPAVQSSTEWGHEAKRAVDSSSHGHDVSSCSKTQKSTRPWWRVDLGESVWVEKVLIANTRKDYDYQELSNVNIRIGNNKDSDRVTNRLCRQGLKIPKEPWLYNCPEPMLGRYVHIRLEKRGVLTLCEVEVFVNGDAQNKDWKYLLSYGNDMLRGRFLRFDKESVVVDASPKGNFRGKRKDLIIDRPPRKELLLPNYEVMMPLDHAFDNEGKFQSYCRPSKRITEDYFINATVINSRGDSYSVKAVYVSNVGVDRKPIQRTFNCNIKDLRLRASVCKLDVPCPQFSQCNTSFISPAFVPASYYCKCDAGLKGRFTRCETLRTEVRVWSVECRNGDEPYMWGDAVQIQIKETKARALSICEVEVYAETYGNIALKRTTRDSGNSLDVSPTVDGILFGKCLSDTKKPFWNVQFGDKVRVAVVFVLHSEKSYENKKGLEIQVEVGNPNAGERRCTITSKYSGKAKYFKCANPLRGIAVYIEMRDQNTPETLQLCEVEVFQTTTINVAAGRPEKSTNSPTVKPGLGCDQKIGEYKPFVTNTNLYPWWSVDLLTKVEVHVIRIITAVGYRPDDLKGLAITIGKAILAYEQALLFRQAKIFLKHPTADRVQNISFAKPIEGKIVTLSPGGELVSWKQLRFLEVEVYNGPLIAVFFFLIMRARAIPLLLTLLNPFSDFPIERSPSENERRCQKNTFTKENCCIKVTLHVEISASEMSQSNCLSRSSLEAKFKLTNANCRFAHVNECSIPDTCPANFECKNLKFTYKCECRGGFKYQIKEKGKSKECVDRDECSVKGSCPLANSYCVNTFGSYKCLCNKGYKEVYDAKKKLLKCQDVDECEDSNLFKCPERTKCVNQQGDYTCQCISGYESALKSISQAKDIKCRDEDECAKKTYSCHVNATCSNTIGSYKCMCFSGLQGDGRTHCTDLYPCLEGNKCRFEHQICKKMKGTHLCDCIDGYYHGFRRCEDKNECELDSKICGSHSACTNNEGSYKCNCETGFTSASGDGKRCIDIDECKEKSVCGTVARCENMLGMFDCICPQGYRYVEETKGCPDIDECAELVCGLNTLCFNTNGSYSCACQAGFRSENHTLNCTDIDECLENTYTCDSASNCENTLGGYDCKCKEGYYKTAQGTCAEKCGVSCSENAFCHHGQCLCLPGYSLGPFNECYEGKLL</sequence>
<feature type="domain" description="EGF-like" evidence="9">
    <location>
        <begin position="963"/>
        <end position="1004"/>
    </location>
</feature>
<dbReference type="SMART" id="SM00181">
    <property type="entry name" value="EGF"/>
    <property type="match status" value="11"/>
</dbReference>
<name>A0ABN8NHR7_9CNID</name>
<dbReference type="Proteomes" id="UP001159405">
    <property type="component" value="Unassembled WGS sequence"/>
</dbReference>
<evidence type="ECO:0000313" key="11">
    <source>
        <dbReference type="Proteomes" id="UP001159405"/>
    </source>
</evidence>
<dbReference type="PROSITE" id="PS01187">
    <property type="entry name" value="EGF_CA"/>
    <property type="match status" value="2"/>
</dbReference>
<dbReference type="PROSITE" id="PS50026">
    <property type="entry name" value="EGF_3"/>
    <property type="match status" value="6"/>
</dbReference>
<feature type="domain" description="EGF-like" evidence="9">
    <location>
        <begin position="1090"/>
        <end position="1131"/>
    </location>
</feature>
<dbReference type="PROSITE" id="PS01186">
    <property type="entry name" value="EGF_2"/>
    <property type="match status" value="4"/>
</dbReference>
<evidence type="ECO:0000256" key="5">
    <source>
        <dbReference type="ARBA" id="ARBA00022837"/>
    </source>
</evidence>
<dbReference type="SUPFAM" id="SSF49785">
    <property type="entry name" value="Galactose-binding domain-like"/>
    <property type="match status" value="3"/>
</dbReference>
<dbReference type="InterPro" id="IPR001881">
    <property type="entry name" value="EGF-like_Ca-bd_dom"/>
</dbReference>
<dbReference type="InterPro" id="IPR009030">
    <property type="entry name" value="Growth_fac_rcpt_cys_sf"/>
</dbReference>
<evidence type="ECO:0000256" key="2">
    <source>
        <dbReference type="ARBA" id="ARBA00022723"/>
    </source>
</evidence>
<feature type="domain" description="EGF-like" evidence="9">
    <location>
        <begin position="1046"/>
        <end position="1089"/>
    </location>
</feature>
<accession>A0ABN8NHR7</accession>
<dbReference type="InterPro" id="IPR008979">
    <property type="entry name" value="Galactose-bd-like_sf"/>
</dbReference>
<evidence type="ECO:0000256" key="6">
    <source>
        <dbReference type="ARBA" id="ARBA00023157"/>
    </source>
</evidence>
<feature type="non-terminal residue" evidence="10">
    <location>
        <position position="1"/>
    </location>
</feature>
<dbReference type="Gene3D" id="2.60.120.260">
    <property type="entry name" value="Galactose-binding domain-like"/>
    <property type="match status" value="3"/>
</dbReference>
<proteinExistence type="predicted"/>
<keyword evidence="3" id="KW-0732">Signal</keyword>
<evidence type="ECO:0000256" key="7">
    <source>
        <dbReference type="PROSITE-ProRule" id="PRU00076"/>
    </source>
</evidence>
<dbReference type="InterPro" id="IPR049883">
    <property type="entry name" value="NOTCH1_EGF-like"/>
</dbReference>
<feature type="domain" description="EGF-like" evidence="9">
    <location>
        <begin position="1132"/>
        <end position="1172"/>
    </location>
</feature>
<evidence type="ECO:0000256" key="4">
    <source>
        <dbReference type="ARBA" id="ARBA00022737"/>
    </source>
</evidence>
<dbReference type="PROSITE" id="PS00010">
    <property type="entry name" value="ASX_HYDROXYL"/>
    <property type="match status" value="8"/>
</dbReference>
<feature type="domain" description="EGF-like" evidence="9">
    <location>
        <begin position="1173"/>
        <end position="1214"/>
    </location>
</feature>
<evidence type="ECO:0000256" key="8">
    <source>
        <dbReference type="SAM" id="MobiDB-lite"/>
    </source>
</evidence>
<gene>
    <name evidence="10" type="ORF">PLOB_00016778</name>
</gene>
<dbReference type="InterPro" id="IPR000152">
    <property type="entry name" value="EGF-type_Asp/Asn_hydroxyl_site"/>
</dbReference>
<dbReference type="SUPFAM" id="SSF57184">
    <property type="entry name" value="Growth factor receptor domain"/>
    <property type="match status" value="3"/>
</dbReference>
<dbReference type="SMART" id="SM00607">
    <property type="entry name" value="FTP"/>
    <property type="match status" value="1"/>
</dbReference>
<keyword evidence="1 7" id="KW-0245">EGF-like domain</keyword>
<feature type="compositionally biased region" description="Basic and acidic residues" evidence="8">
    <location>
        <begin position="96"/>
        <end position="112"/>
    </location>
</feature>
<protein>
    <recommendedName>
        <fullName evidence="9">EGF-like domain-containing protein</fullName>
    </recommendedName>
</protein>
<keyword evidence="5" id="KW-0106">Calcium</keyword>
<dbReference type="InterPro" id="IPR000742">
    <property type="entry name" value="EGF"/>
</dbReference>
<reference evidence="10 11" key="1">
    <citation type="submission" date="2022-05" db="EMBL/GenBank/DDBJ databases">
        <authorList>
            <consortium name="Genoscope - CEA"/>
            <person name="William W."/>
        </authorList>
    </citation>
    <scope>NUCLEOTIDE SEQUENCE [LARGE SCALE GENOMIC DNA]</scope>
</reference>
<dbReference type="PANTHER" id="PTHR24039">
    <property type="entry name" value="FIBRILLIN-RELATED"/>
    <property type="match status" value="1"/>
</dbReference>